<evidence type="ECO:0000256" key="12">
    <source>
        <dbReference type="RuleBase" id="RU000679"/>
    </source>
</evidence>
<dbReference type="Pfam" id="PF00858">
    <property type="entry name" value="ASC"/>
    <property type="match status" value="1"/>
</dbReference>
<comment type="similarity">
    <text evidence="2 12">Belongs to the amiloride-sensitive sodium channel (TC 1.A.6) family.</text>
</comment>
<comment type="caution">
    <text evidence="14">The sequence shown here is derived from an EMBL/GenBank/DDBJ whole genome shotgun (WGS) entry which is preliminary data.</text>
</comment>
<evidence type="ECO:0000313" key="14">
    <source>
        <dbReference type="EMBL" id="KAK2714660.1"/>
    </source>
</evidence>
<dbReference type="PANTHER" id="PTHR11690">
    <property type="entry name" value="AMILORIDE-SENSITIVE SODIUM CHANNEL-RELATED"/>
    <property type="match status" value="1"/>
</dbReference>
<keyword evidence="9 13" id="KW-0472">Membrane</keyword>
<evidence type="ECO:0000313" key="15">
    <source>
        <dbReference type="Proteomes" id="UP001187531"/>
    </source>
</evidence>
<organism evidence="14 15">
    <name type="scientific">Artemia franciscana</name>
    <name type="common">Brine shrimp</name>
    <name type="synonym">Artemia sanfranciscana</name>
    <dbReference type="NCBI Taxonomy" id="6661"/>
    <lineage>
        <taxon>Eukaryota</taxon>
        <taxon>Metazoa</taxon>
        <taxon>Ecdysozoa</taxon>
        <taxon>Arthropoda</taxon>
        <taxon>Crustacea</taxon>
        <taxon>Branchiopoda</taxon>
        <taxon>Anostraca</taxon>
        <taxon>Artemiidae</taxon>
        <taxon>Artemia</taxon>
    </lineage>
</organism>
<evidence type="ECO:0000256" key="2">
    <source>
        <dbReference type="ARBA" id="ARBA00007193"/>
    </source>
</evidence>
<dbReference type="GO" id="GO:0015280">
    <property type="term" value="F:ligand-gated sodium channel activity"/>
    <property type="evidence" value="ECO:0007669"/>
    <property type="project" value="TreeGrafter"/>
</dbReference>
<keyword evidence="5 12" id="KW-0812">Transmembrane</keyword>
<evidence type="ECO:0000256" key="11">
    <source>
        <dbReference type="ARBA" id="ARBA00023303"/>
    </source>
</evidence>
<evidence type="ECO:0000256" key="4">
    <source>
        <dbReference type="ARBA" id="ARBA00022461"/>
    </source>
</evidence>
<evidence type="ECO:0000256" key="7">
    <source>
        <dbReference type="ARBA" id="ARBA00023053"/>
    </source>
</evidence>
<dbReference type="Gene3D" id="1.10.287.770">
    <property type="entry name" value="YojJ-like"/>
    <property type="match status" value="1"/>
</dbReference>
<evidence type="ECO:0000256" key="9">
    <source>
        <dbReference type="ARBA" id="ARBA00023136"/>
    </source>
</evidence>
<comment type="subcellular location">
    <subcellularLocation>
        <location evidence="1">Membrane</location>
        <topology evidence="1">Multi-pass membrane protein</topology>
    </subcellularLocation>
</comment>
<keyword evidence="3 12" id="KW-0813">Transport</keyword>
<reference evidence="14" key="1">
    <citation type="submission" date="2023-07" db="EMBL/GenBank/DDBJ databases">
        <title>Chromosome-level genome assembly of Artemia franciscana.</title>
        <authorList>
            <person name="Jo E."/>
        </authorList>
    </citation>
    <scope>NUCLEOTIDE SEQUENCE</scope>
    <source>
        <tissue evidence="14">Whole body</tissue>
    </source>
</reference>
<dbReference type="PRINTS" id="PR01078">
    <property type="entry name" value="AMINACHANNEL"/>
</dbReference>
<evidence type="ECO:0000256" key="3">
    <source>
        <dbReference type="ARBA" id="ARBA00022448"/>
    </source>
</evidence>
<dbReference type="Gene3D" id="1.10.287.820">
    <property type="entry name" value="Acid-sensing ion channel domain"/>
    <property type="match status" value="1"/>
</dbReference>
<keyword evidence="8 12" id="KW-0406">Ion transport</keyword>
<dbReference type="Gene3D" id="2.60.470.10">
    <property type="entry name" value="Acid-sensing ion channels like domains"/>
    <property type="match status" value="1"/>
</dbReference>
<protein>
    <submittedName>
        <fullName evidence="14">Uncharacterized protein</fullName>
    </submittedName>
</protein>
<feature type="transmembrane region" description="Helical" evidence="13">
    <location>
        <begin position="207"/>
        <end position="234"/>
    </location>
</feature>
<gene>
    <name evidence="14" type="ORF">QYM36_009027</name>
</gene>
<evidence type="ECO:0000256" key="6">
    <source>
        <dbReference type="ARBA" id="ARBA00022989"/>
    </source>
</evidence>
<dbReference type="GO" id="GO:0005886">
    <property type="term" value="C:plasma membrane"/>
    <property type="evidence" value="ECO:0007669"/>
    <property type="project" value="TreeGrafter"/>
</dbReference>
<dbReference type="PANTHER" id="PTHR11690:SF300">
    <property type="entry name" value="PICKPOCKET PROTEIN 19"/>
    <property type="match status" value="1"/>
</dbReference>
<dbReference type="InterPro" id="IPR001873">
    <property type="entry name" value="ENaC"/>
</dbReference>
<keyword evidence="4 12" id="KW-0894">Sodium channel</keyword>
<keyword evidence="7" id="KW-0915">Sodium</keyword>
<dbReference type="AlphaFoldDB" id="A0AA88LAY5"/>
<evidence type="ECO:0000256" key="8">
    <source>
        <dbReference type="ARBA" id="ARBA00023065"/>
    </source>
</evidence>
<proteinExistence type="inferred from homology"/>
<evidence type="ECO:0000256" key="10">
    <source>
        <dbReference type="ARBA" id="ARBA00023201"/>
    </source>
</evidence>
<dbReference type="Proteomes" id="UP001187531">
    <property type="component" value="Unassembled WGS sequence"/>
</dbReference>
<name>A0AA88LAY5_ARTSF</name>
<sequence length="247" mass="28088">MQTGLKVLVHDPLEIPDTTQHGFTVTAGQETYLLVRLTKIESSSAVKGIAFEKRHCCFNQDRNLKYFKVYTRSLCFYDCFSSFLERNGSCGCKPFYRSVPKNLPYCDIGSYKCIQSLEVQLLEDDSLCGCCVECNSLVYEYLTSYAAFPGYGYSNAPLPFKIAAQKNDSKYTKSEYVRNNLARIQINWAQQKVFGRKRSVRFTWEDLVASIGGLLGFGTGFSLLSGFEIVYFLFIRLTIRLLYASNS</sequence>
<keyword evidence="11 12" id="KW-0407">Ion channel</keyword>
<keyword evidence="15" id="KW-1185">Reference proteome</keyword>
<keyword evidence="10 12" id="KW-0739">Sodium transport</keyword>
<evidence type="ECO:0000256" key="13">
    <source>
        <dbReference type="SAM" id="Phobius"/>
    </source>
</evidence>
<accession>A0AA88LAY5</accession>
<evidence type="ECO:0000256" key="1">
    <source>
        <dbReference type="ARBA" id="ARBA00004141"/>
    </source>
</evidence>
<evidence type="ECO:0000256" key="5">
    <source>
        <dbReference type="ARBA" id="ARBA00022692"/>
    </source>
</evidence>
<dbReference type="EMBL" id="JAVRJZ010000013">
    <property type="protein sequence ID" value="KAK2714660.1"/>
    <property type="molecule type" value="Genomic_DNA"/>
</dbReference>
<keyword evidence="6 13" id="KW-1133">Transmembrane helix</keyword>